<keyword evidence="2" id="KW-1133">Transmembrane helix</keyword>
<dbReference type="STRING" id="755178.Cyan10605_1085"/>
<dbReference type="Gene3D" id="3.40.50.720">
    <property type="entry name" value="NAD(P)-binding Rossmann-like Domain"/>
    <property type="match status" value="2"/>
</dbReference>
<name>K9Z4B9_CYAAP</name>
<dbReference type="SUPFAM" id="SSF53335">
    <property type="entry name" value="S-adenosyl-L-methionine-dependent methyltransferases"/>
    <property type="match status" value="1"/>
</dbReference>
<dbReference type="InterPro" id="IPR051203">
    <property type="entry name" value="Polysaccharide_Synthase-Rel"/>
</dbReference>
<evidence type="ECO:0000313" key="5">
    <source>
        <dbReference type="Proteomes" id="UP000010480"/>
    </source>
</evidence>
<keyword evidence="2" id="KW-0812">Transmembrane</keyword>
<dbReference type="eggNOG" id="COG1086">
    <property type="taxonomic scope" value="Bacteria"/>
</dbReference>
<evidence type="ECO:0000313" key="4">
    <source>
        <dbReference type="EMBL" id="AFZ53208.1"/>
    </source>
</evidence>
<keyword evidence="2" id="KW-0472">Membrane</keyword>
<reference evidence="5" key="1">
    <citation type="journal article" date="2013" name="Proc. Natl. Acad. Sci. U.S.A.">
        <title>Improving the coverage of the cyanobacterial phylum using diversity-driven genome sequencing.</title>
        <authorList>
            <person name="Shih P.M."/>
            <person name="Wu D."/>
            <person name="Latifi A."/>
            <person name="Axen S.D."/>
            <person name="Fewer D.P."/>
            <person name="Talla E."/>
            <person name="Calteau A."/>
            <person name="Cai F."/>
            <person name="Tandeau de Marsac N."/>
            <person name="Rippka R."/>
            <person name="Herdman M."/>
            <person name="Sivonen K."/>
            <person name="Coursin T."/>
            <person name="Laurent T."/>
            <person name="Goodwin L."/>
            <person name="Nolan M."/>
            <person name="Davenport K.W."/>
            <person name="Han C.S."/>
            <person name="Rubin E.M."/>
            <person name="Eisen J.A."/>
            <person name="Woyke T."/>
            <person name="Gugger M."/>
            <person name="Kerfeld C.A."/>
        </authorList>
    </citation>
    <scope>NUCLEOTIDE SEQUENCE [LARGE SCALE GENOMIC DNA]</scope>
    <source>
        <strain evidence="5">PCC 10605</strain>
    </source>
</reference>
<dbReference type="PATRIC" id="fig|755178.3.peg.1149"/>
<dbReference type="InterPro" id="IPR036291">
    <property type="entry name" value="NAD(P)-bd_dom_sf"/>
</dbReference>
<dbReference type="InterPro" id="IPR003869">
    <property type="entry name" value="Polysac_CapD-like"/>
</dbReference>
<dbReference type="EMBL" id="CP003947">
    <property type="protein sequence ID" value="AFZ53208.1"/>
    <property type="molecule type" value="Genomic_DNA"/>
</dbReference>
<dbReference type="PANTHER" id="PTHR43318:SF1">
    <property type="entry name" value="POLYSACCHARIDE BIOSYNTHESIS PROTEIN EPSC-RELATED"/>
    <property type="match status" value="1"/>
</dbReference>
<dbReference type="PANTHER" id="PTHR43318">
    <property type="entry name" value="UDP-N-ACETYLGLUCOSAMINE 4,6-DEHYDRATASE"/>
    <property type="match status" value="1"/>
</dbReference>
<accession>K9Z4B9</accession>
<evidence type="ECO:0000256" key="2">
    <source>
        <dbReference type="SAM" id="Phobius"/>
    </source>
</evidence>
<feature type="domain" description="Polysaccharide biosynthesis protein CapD-like" evidence="3">
    <location>
        <begin position="318"/>
        <end position="601"/>
    </location>
</feature>
<comment type="similarity">
    <text evidence="1">Belongs to the polysaccharide synthase family.</text>
</comment>
<dbReference type="AlphaFoldDB" id="K9Z4B9"/>
<dbReference type="InterPro" id="IPR029063">
    <property type="entry name" value="SAM-dependent_MTases_sf"/>
</dbReference>
<evidence type="ECO:0000259" key="3">
    <source>
        <dbReference type="Pfam" id="PF02719"/>
    </source>
</evidence>
<proteinExistence type="inferred from homology"/>
<feature type="transmembrane region" description="Helical" evidence="2">
    <location>
        <begin position="136"/>
        <end position="156"/>
    </location>
</feature>
<sequence length="655" mass="73544">MLKSDYLVSQSCKFISMTSIKMFTNAILRYSPKYNDISRSHRRLILFCLDTIVCILSLLFALSNFYGISQGIFLSSRFLPLLLIYIAIKLLFLGLSGLYRSVVRYTDLGLVSTITKSVILSSLFGILLIFLFASEYIAESVIVVDGLTTIIGLLLLRFTVYSLIKSLNSYYEINQERKEKLVIYGAGSAGYQLSKSLEYQAEYELIAFVDDNPELEGRIISGVPIYRPRYLFNLIRQQPIDSIIFAIPNLTTLRKREIIEGLQSLPVKFKTIPNMKDLISQGGSPPQLGNIDVKSLLGREEINPKQNLLGLNITNKVVLVTGAGGSIGSELCRQIIQLQPQALILFELSEFALYTIDLELKATDFDVPIYTYLGTITDELYFKTILLKHQVDTIYHAAAYKHVPLVEINPCVGIYNNVFGTFVTAQSAVHCRVKNYVLISTDKAVRPTNIMGASKRVAELIIQAFAARESTKTIMTMVRFGNVLGSSGSVVPRFRKQISEGKPITLTHRDITRYFISIPEAVSLVIQAGAMAKGGEIYLLDMGKPVKIYDLAVKMIKLSGMIPEKDIPIQIVGLRPGEKLYEELLIDTDKSSPTQHPQIFSGSEPMMEWETLKPHLDNLLSFAQEGNCEEVVRLLKILVPEYQPQREKEKLKLLN</sequence>
<feature type="transmembrane region" description="Helical" evidence="2">
    <location>
        <begin position="44"/>
        <end position="66"/>
    </location>
</feature>
<dbReference type="CDD" id="cd05237">
    <property type="entry name" value="UDP_invert_4-6DH_SDR_e"/>
    <property type="match status" value="1"/>
</dbReference>
<feature type="transmembrane region" description="Helical" evidence="2">
    <location>
        <begin position="110"/>
        <end position="130"/>
    </location>
</feature>
<dbReference type="Pfam" id="PF02719">
    <property type="entry name" value="Polysacc_synt_2"/>
    <property type="match status" value="1"/>
</dbReference>
<dbReference type="HOGENOM" id="CLU_013560_5_0_3"/>
<dbReference type="SUPFAM" id="SSF51735">
    <property type="entry name" value="NAD(P)-binding Rossmann-fold domains"/>
    <property type="match status" value="1"/>
</dbReference>
<dbReference type="KEGG" id="can:Cyan10605_1085"/>
<dbReference type="Pfam" id="PF13727">
    <property type="entry name" value="CoA_binding_3"/>
    <property type="match status" value="1"/>
</dbReference>
<keyword evidence="5" id="KW-1185">Reference proteome</keyword>
<gene>
    <name evidence="4" type="ordered locus">Cyan10605_1085</name>
</gene>
<dbReference type="Proteomes" id="UP000010480">
    <property type="component" value="Chromosome"/>
</dbReference>
<evidence type="ECO:0000256" key="1">
    <source>
        <dbReference type="ARBA" id="ARBA00007430"/>
    </source>
</evidence>
<organism evidence="4 5">
    <name type="scientific">Cyanobacterium aponinum (strain PCC 10605)</name>
    <dbReference type="NCBI Taxonomy" id="755178"/>
    <lineage>
        <taxon>Bacteria</taxon>
        <taxon>Bacillati</taxon>
        <taxon>Cyanobacteriota</taxon>
        <taxon>Cyanophyceae</taxon>
        <taxon>Oscillatoriophycideae</taxon>
        <taxon>Chroococcales</taxon>
        <taxon>Geminocystaceae</taxon>
        <taxon>Cyanobacterium</taxon>
    </lineage>
</organism>
<protein>
    <submittedName>
        <fullName evidence="4">Polysaccharide biosynthesis protein CapD</fullName>
    </submittedName>
</protein>
<feature type="transmembrane region" description="Helical" evidence="2">
    <location>
        <begin position="78"/>
        <end position="98"/>
    </location>
</feature>